<evidence type="ECO:0000256" key="1">
    <source>
        <dbReference type="SAM" id="Phobius"/>
    </source>
</evidence>
<accession>A0ABR1VKH8</accession>
<sequence>MRNNTQTFSAEIALTNDLEMLSLTQSQNTDRANLDFLESADSLVPESNASHQPKAASLHKEEEQHIWMGAEAPDTKSRWWWREIVAIVLSFVSMGVIVAVLANVHNQPTRLWNWSFTPNAVIATCTTFGKMALMIPVVSCISQLKWGHFVGASNPLDHLQRFDDASRGPWGALRFLTISISRKSHVLIAWGLAVVTIAGLAMEPTAQNVLGLVSRESLMTDIPAKAAIATAYTSNTYPEDPVPTVNRTENSYWPTKELIRAQSSTIDAIINGASLVTIICPEPATRCTLPSHSTLGVCSSYRNVTELVTQNTGCLLNKVIKGYLRTAKRNEIEATTRPVTMSNPPLTLASRANYTCSTTSSSSPSTSSHPPNSRGVDLAYHVLATDDMGELARRVANALTVRVRAVEGPAADNLNASWVEGDAFTVEPCFEARWPWLILPLLETALAGQLLAATPTATEVSSCSCLFACNAIVAPGLPDTGNATTAGAAYNIFNSMTNTIHIEQPDPANSSEIINQSMSNQFIVASYWTKKFLDAQNRIGHEEEYDKWKLGVGIAVGLGVPILMAGTAWATLVAAKRVGWKRGDAGATPPKA</sequence>
<name>A0ABR1VKH8_9PEZI</name>
<keyword evidence="1" id="KW-1133">Transmembrane helix</keyword>
<dbReference type="PANTHER" id="PTHR35394:SF5">
    <property type="entry name" value="DUF3176 DOMAIN-CONTAINING PROTEIN"/>
    <property type="match status" value="1"/>
</dbReference>
<dbReference type="EMBL" id="JAQQWM010000003">
    <property type="protein sequence ID" value="KAK8071746.1"/>
    <property type="molecule type" value="Genomic_DNA"/>
</dbReference>
<gene>
    <name evidence="2" type="ORF">PG996_005094</name>
</gene>
<dbReference type="PANTHER" id="PTHR35394">
    <property type="entry name" value="DUF3176 DOMAIN-CONTAINING PROTEIN"/>
    <property type="match status" value="1"/>
</dbReference>
<reference evidence="2 3" key="1">
    <citation type="submission" date="2023-01" db="EMBL/GenBank/DDBJ databases">
        <title>Analysis of 21 Apiospora genomes using comparative genomics revels a genus with tremendous synthesis potential of carbohydrate active enzymes and secondary metabolites.</title>
        <authorList>
            <person name="Sorensen T."/>
        </authorList>
    </citation>
    <scope>NUCLEOTIDE SEQUENCE [LARGE SCALE GENOMIC DNA]</scope>
    <source>
        <strain evidence="2 3">CBS 83171</strain>
    </source>
</reference>
<organism evidence="2 3">
    <name type="scientific">Apiospora saccharicola</name>
    <dbReference type="NCBI Taxonomy" id="335842"/>
    <lineage>
        <taxon>Eukaryota</taxon>
        <taxon>Fungi</taxon>
        <taxon>Dikarya</taxon>
        <taxon>Ascomycota</taxon>
        <taxon>Pezizomycotina</taxon>
        <taxon>Sordariomycetes</taxon>
        <taxon>Xylariomycetidae</taxon>
        <taxon>Amphisphaeriales</taxon>
        <taxon>Apiosporaceae</taxon>
        <taxon>Apiospora</taxon>
    </lineage>
</organism>
<dbReference type="Proteomes" id="UP001446871">
    <property type="component" value="Unassembled WGS sequence"/>
</dbReference>
<dbReference type="InterPro" id="IPR021514">
    <property type="entry name" value="DUF3176"/>
</dbReference>
<feature type="transmembrane region" description="Helical" evidence="1">
    <location>
        <begin position="550"/>
        <end position="572"/>
    </location>
</feature>
<protein>
    <submittedName>
        <fullName evidence="2">Uncharacterized protein</fullName>
    </submittedName>
</protein>
<keyword evidence="1" id="KW-0472">Membrane</keyword>
<feature type="transmembrane region" description="Helical" evidence="1">
    <location>
        <begin position="116"/>
        <end position="138"/>
    </location>
</feature>
<comment type="caution">
    <text evidence="2">The sequence shown here is derived from an EMBL/GenBank/DDBJ whole genome shotgun (WGS) entry which is preliminary data.</text>
</comment>
<feature type="transmembrane region" description="Helical" evidence="1">
    <location>
        <begin position="84"/>
        <end position="104"/>
    </location>
</feature>
<keyword evidence="1" id="KW-0812">Transmembrane</keyword>
<keyword evidence="3" id="KW-1185">Reference proteome</keyword>
<proteinExistence type="predicted"/>
<feature type="transmembrane region" description="Helical" evidence="1">
    <location>
        <begin position="184"/>
        <end position="202"/>
    </location>
</feature>
<dbReference type="Pfam" id="PF11374">
    <property type="entry name" value="DUF3176"/>
    <property type="match status" value="1"/>
</dbReference>
<evidence type="ECO:0000313" key="2">
    <source>
        <dbReference type="EMBL" id="KAK8071746.1"/>
    </source>
</evidence>
<evidence type="ECO:0000313" key="3">
    <source>
        <dbReference type="Proteomes" id="UP001446871"/>
    </source>
</evidence>